<comment type="cofactor">
    <cofactor evidence="1 10">
        <name>heme</name>
        <dbReference type="ChEBI" id="CHEBI:30413"/>
    </cofactor>
</comment>
<dbReference type="Pfam" id="PF00067">
    <property type="entry name" value="p450"/>
    <property type="match status" value="1"/>
</dbReference>
<organism evidence="12 13">
    <name type="scientific">Actinidia rufa</name>
    <dbReference type="NCBI Taxonomy" id="165716"/>
    <lineage>
        <taxon>Eukaryota</taxon>
        <taxon>Viridiplantae</taxon>
        <taxon>Streptophyta</taxon>
        <taxon>Embryophyta</taxon>
        <taxon>Tracheophyta</taxon>
        <taxon>Spermatophyta</taxon>
        <taxon>Magnoliopsida</taxon>
        <taxon>eudicotyledons</taxon>
        <taxon>Gunneridae</taxon>
        <taxon>Pentapetalae</taxon>
        <taxon>asterids</taxon>
        <taxon>Ericales</taxon>
        <taxon>Actinidiaceae</taxon>
        <taxon>Actinidia</taxon>
    </lineage>
</organism>
<evidence type="ECO:0000313" key="13">
    <source>
        <dbReference type="Proteomes" id="UP000585474"/>
    </source>
</evidence>
<evidence type="ECO:0000256" key="5">
    <source>
        <dbReference type="ARBA" id="ARBA00022723"/>
    </source>
</evidence>
<dbReference type="OrthoDB" id="2789670at2759"/>
<evidence type="ECO:0000256" key="7">
    <source>
        <dbReference type="ARBA" id="ARBA00023004"/>
    </source>
</evidence>
<comment type="similarity">
    <text evidence="3 11">Belongs to the cytochrome P450 family.</text>
</comment>
<dbReference type="PANTHER" id="PTHR47943">
    <property type="entry name" value="CYTOCHROME P450 93A3-LIKE"/>
    <property type="match status" value="1"/>
</dbReference>
<evidence type="ECO:0000256" key="10">
    <source>
        <dbReference type="PIRSR" id="PIRSR602401-1"/>
    </source>
</evidence>
<keyword evidence="6 11" id="KW-0560">Oxidoreductase</keyword>
<dbReference type="GO" id="GO:0004497">
    <property type="term" value="F:monooxygenase activity"/>
    <property type="evidence" value="ECO:0007669"/>
    <property type="project" value="UniProtKB-KW"/>
</dbReference>
<evidence type="ECO:0000256" key="1">
    <source>
        <dbReference type="ARBA" id="ARBA00001971"/>
    </source>
</evidence>
<keyword evidence="7 10" id="KW-0408">Iron</keyword>
<protein>
    <submittedName>
        <fullName evidence="12">Cytochrome P450, family 71, subfamily B, polypeptide 17</fullName>
    </submittedName>
</protein>
<comment type="caution">
    <text evidence="12">The sequence shown here is derived from an EMBL/GenBank/DDBJ whole genome shotgun (WGS) entry which is preliminary data.</text>
</comment>
<evidence type="ECO:0000256" key="8">
    <source>
        <dbReference type="ARBA" id="ARBA00023033"/>
    </source>
</evidence>
<dbReference type="GO" id="GO:0016705">
    <property type="term" value="F:oxidoreductase activity, acting on paired donors, with incorporation or reduction of molecular oxygen"/>
    <property type="evidence" value="ECO:0007669"/>
    <property type="project" value="InterPro"/>
</dbReference>
<keyword evidence="13" id="KW-1185">Reference proteome</keyword>
<dbReference type="PRINTS" id="PR00463">
    <property type="entry name" value="EP450I"/>
</dbReference>
<evidence type="ECO:0000256" key="3">
    <source>
        <dbReference type="ARBA" id="ARBA00010617"/>
    </source>
</evidence>
<accession>A0A7J0DDX5</accession>
<keyword evidence="4 10" id="KW-0349">Heme</keyword>
<reference evidence="13" key="1">
    <citation type="submission" date="2019-07" db="EMBL/GenBank/DDBJ databases">
        <title>De Novo Assembly of kiwifruit Actinidia rufa.</title>
        <authorList>
            <person name="Sugita-Konishi S."/>
            <person name="Sato K."/>
            <person name="Mori E."/>
            <person name="Abe Y."/>
            <person name="Kisaki G."/>
            <person name="Hamano K."/>
            <person name="Suezawa K."/>
            <person name="Otani M."/>
            <person name="Fukuda T."/>
            <person name="Manabe T."/>
            <person name="Gomi K."/>
            <person name="Tabuchi M."/>
            <person name="Akimitsu K."/>
            <person name="Kataoka I."/>
        </authorList>
    </citation>
    <scope>NUCLEOTIDE SEQUENCE [LARGE SCALE GENOMIC DNA]</scope>
    <source>
        <strain evidence="13">cv. Fuchu</strain>
    </source>
</reference>
<evidence type="ECO:0000256" key="11">
    <source>
        <dbReference type="RuleBase" id="RU000461"/>
    </source>
</evidence>
<dbReference type="Proteomes" id="UP000585474">
    <property type="component" value="Unassembled WGS sequence"/>
</dbReference>
<dbReference type="SUPFAM" id="SSF48264">
    <property type="entry name" value="Cytochrome P450"/>
    <property type="match status" value="1"/>
</dbReference>
<evidence type="ECO:0000313" key="12">
    <source>
        <dbReference type="EMBL" id="GFS32393.1"/>
    </source>
</evidence>
<dbReference type="EMBL" id="BJWL01000161">
    <property type="protein sequence ID" value="GFS32393.1"/>
    <property type="molecule type" value="Genomic_DNA"/>
</dbReference>
<dbReference type="InterPro" id="IPR002401">
    <property type="entry name" value="Cyt_P450_E_grp-I"/>
</dbReference>
<dbReference type="AlphaFoldDB" id="A0A7J0DDX5"/>
<dbReference type="InterPro" id="IPR001128">
    <property type="entry name" value="Cyt_P450"/>
</dbReference>
<dbReference type="PANTHER" id="PTHR47943:SF9">
    <property type="entry name" value="CYTOCHROME P450"/>
    <property type="match status" value="1"/>
</dbReference>
<sequence>MSLRLGFVPTIVVSSPKAAEMFLKTHNTVFASRPKSQGSQYLAYGTKGLAFTEYGPYWRNEMGRLVEEMKEAAERREVVDVSERVESLIEDMTYKMILGQSKDDRFDLKCIIKEAVTLTGVFNIADYVPFPRALDLQGLTRCFKATSKAIDEILEIIIDEHQDVNRNDQKHYKDFIDAALSLMNKSSNTTQDHVSNSMDRENIKAIVLDMVVGSIDTSSTAIEWTLTEIIRHPRVMKRLHQELTTILGASPMVEEKDLATLEYLDMVVKETLRLHPVGPLLIPRRNCDVWSDNVEEFFPERFIGSNIDLRGHHFELIPFGSGRRICPGMNSGLLNIKLVVAQLVLTFDWELPNGMSPKDLDMREIFRLTAPRAQHLLAIPIYRANMVEK</sequence>
<proteinExistence type="inferred from homology"/>
<name>A0A7J0DDX5_9ERIC</name>
<dbReference type="PROSITE" id="PS00086">
    <property type="entry name" value="CYTOCHROME_P450"/>
    <property type="match status" value="1"/>
</dbReference>
<dbReference type="GO" id="GO:0020037">
    <property type="term" value="F:heme binding"/>
    <property type="evidence" value="ECO:0007669"/>
    <property type="project" value="InterPro"/>
</dbReference>
<gene>
    <name evidence="12" type="ORF">Acr_00g0022520</name>
</gene>
<keyword evidence="9" id="KW-0472">Membrane</keyword>
<dbReference type="InterPro" id="IPR036396">
    <property type="entry name" value="Cyt_P450_sf"/>
</dbReference>
<comment type="subcellular location">
    <subcellularLocation>
        <location evidence="2">Membrane</location>
    </subcellularLocation>
</comment>
<evidence type="ECO:0000256" key="4">
    <source>
        <dbReference type="ARBA" id="ARBA00022617"/>
    </source>
</evidence>
<dbReference type="GO" id="GO:0005506">
    <property type="term" value="F:iron ion binding"/>
    <property type="evidence" value="ECO:0007669"/>
    <property type="project" value="InterPro"/>
</dbReference>
<dbReference type="PRINTS" id="PR00385">
    <property type="entry name" value="P450"/>
</dbReference>
<dbReference type="InterPro" id="IPR017972">
    <property type="entry name" value="Cyt_P450_CS"/>
</dbReference>
<evidence type="ECO:0000256" key="9">
    <source>
        <dbReference type="ARBA" id="ARBA00023136"/>
    </source>
</evidence>
<dbReference type="GO" id="GO:0016020">
    <property type="term" value="C:membrane"/>
    <property type="evidence" value="ECO:0007669"/>
    <property type="project" value="UniProtKB-SubCell"/>
</dbReference>
<evidence type="ECO:0000256" key="2">
    <source>
        <dbReference type="ARBA" id="ARBA00004370"/>
    </source>
</evidence>
<feature type="binding site" description="axial binding residue" evidence="10">
    <location>
        <position position="326"/>
    </location>
    <ligand>
        <name>heme</name>
        <dbReference type="ChEBI" id="CHEBI:30413"/>
    </ligand>
    <ligandPart>
        <name>Fe</name>
        <dbReference type="ChEBI" id="CHEBI:18248"/>
    </ligandPart>
</feature>
<keyword evidence="5 10" id="KW-0479">Metal-binding</keyword>
<keyword evidence="8 11" id="KW-0503">Monooxygenase</keyword>
<evidence type="ECO:0000256" key="6">
    <source>
        <dbReference type="ARBA" id="ARBA00023002"/>
    </source>
</evidence>
<dbReference type="Gene3D" id="1.10.630.10">
    <property type="entry name" value="Cytochrome P450"/>
    <property type="match status" value="1"/>
</dbReference>